<sequence length="70" mass="8312">MFTTSHWRLSLKLKFPRRDKRLKSDITMAPQLDISLLIIYKAGECTQTQPKFHTEKYNEERIAPGIFMKI</sequence>
<dbReference type="EMBL" id="GGEC01070539">
    <property type="protein sequence ID" value="MBX51023.1"/>
    <property type="molecule type" value="Transcribed_RNA"/>
</dbReference>
<accession>A0A2P2P8P0</accession>
<organism evidence="1">
    <name type="scientific">Rhizophora mucronata</name>
    <name type="common">Asiatic mangrove</name>
    <dbReference type="NCBI Taxonomy" id="61149"/>
    <lineage>
        <taxon>Eukaryota</taxon>
        <taxon>Viridiplantae</taxon>
        <taxon>Streptophyta</taxon>
        <taxon>Embryophyta</taxon>
        <taxon>Tracheophyta</taxon>
        <taxon>Spermatophyta</taxon>
        <taxon>Magnoliopsida</taxon>
        <taxon>eudicotyledons</taxon>
        <taxon>Gunneridae</taxon>
        <taxon>Pentapetalae</taxon>
        <taxon>rosids</taxon>
        <taxon>fabids</taxon>
        <taxon>Malpighiales</taxon>
        <taxon>Rhizophoraceae</taxon>
        <taxon>Rhizophora</taxon>
    </lineage>
</organism>
<dbReference type="AlphaFoldDB" id="A0A2P2P8P0"/>
<protein>
    <submittedName>
        <fullName evidence="1">Uncharacterized protein</fullName>
    </submittedName>
</protein>
<name>A0A2P2P8P0_RHIMU</name>
<evidence type="ECO:0000313" key="1">
    <source>
        <dbReference type="EMBL" id="MBX51023.1"/>
    </source>
</evidence>
<proteinExistence type="predicted"/>
<reference evidence="1" key="1">
    <citation type="submission" date="2018-02" db="EMBL/GenBank/DDBJ databases">
        <title>Rhizophora mucronata_Transcriptome.</title>
        <authorList>
            <person name="Meera S.P."/>
            <person name="Sreeshan A."/>
            <person name="Augustine A."/>
        </authorList>
    </citation>
    <scope>NUCLEOTIDE SEQUENCE</scope>
    <source>
        <tissue evidence="1">Leaf</tissue>
    </source>
</reference>